<evidence type="ECO:0000256" key="2">
    <source>
        <dbReference type="SAM" id="SignalP"/>
    </source>
</evidence>
<evidence type="ECO:0000313" key="8">
    <source>
        <dbReference type="EMBL" id="KYQ90459.1"/>
    </source>
</evidence>
<feature type="signal peptide" evidence="2">
    <location>
        <begin position="1"/>
        <end position="21"/>
    </location>
</feature>
<dbReference type="PANTHER" id="PTHR31378:SF17">
    <property type="match status" value="1"/>
</dbReference>
<comment type="caution">
    <text evidence="8">The sequence shown here is derived from an EMBL/GenBank/DDBJ whole genome shotgun (WGS) entry which is preliminary data.</text>
</comment>
<dbReference type="InterPro" id="IPR054484">
    <property type="entry name" value="ComC_SSD"/>
</dbReference>
<feature type="chain" id="PRO_5007593022" description="EGF-like domain-containing protein" evidence="2">
    <location>
        <begin position="22"/>
        <end position="1357"/>
    </location>
</feature>
<evidence type="ECO:0000313" key="9">
    <source>
        <dbReference type="Proteomes" id="UP000076078"/>
    </source>
</evidence>
<sequence length="1357" mass="150491">MSKVLVFSCLLILLVVGYVQSYQIVTSVLIKDTYSAGALPGGGCKPKFLITLESAIDESISIASNGIGSVIVDGFRNNTVKMFYMQVSGGIFEGSNVISVIVNSDPAQTISMYNCEAPPALQIPTLTSTQVIRYEDSQSIGSNTLYIPISGLSKDMIVSTSYSKGYFTFDAIVEQSLMTLTYKIQPNPTLTSDGHCEFYIGNGYFIITMLVNTFLGNQNGTITSRKNYVYSDATDTLTNSFIGTNLDWFNTLKISVGSDNIYTTYKPVQGLPASTLYVSQYPTQINYLSGSVFTFTQQFYNSSITNDWNFGYTGKVFAPETLNSPTMGSDFVSSSSDITVVYGYLTSKNYIQGTKAIFGTTFFKRDFPLYPYGIQNGNCNNYTLYIAFLVPYYSSTTTPISRLTIEQYTINYSYVWSELDQVVPQLSTMELTYMDYPQLNLRISAFDSLSGISKIVINDITLTAKDLVENTIFNGFYETSIYPHQINYGYDYSVTVYDNAYNSQLYQYKFDKSGLYDPRFPSTMVISKLDSPYNITELFWDSSINLPGMNRTLYIRIDTPDPKLFRPKLTVNIPNYQVTSDNFYMTLNTSTGYFHGTVYLPNGLYSQTIDYELQVYPYTFGVSSLYSMFGESALLSVNNSNPLGADQFPPIIVSYKPPTSPITLTSGLSTVSVEITIQDGINGFESGNITFSSDLDPQGFSFNFNSSTMVSQGIYKFDLTFNIVGLYCVQQNFDIKSIYLSDKMGYISQHPAPGKNYLNPWFAMNSQSITSIFSVKCPISSIPDPTPPVLDSFIVEPISTVNLCGNQSERTFTIKLAIRDPESGVLVKNAPYVYFEGLNDLIGFQSAFVSGQSGASTPKTYQLTATLPYSFGIFSKSNPSINNNGVLLLSVYGIFDNAMNVNGYSFNDLMNNGFNYYINTTCTFQPVIESTSSITENGGFFYLFGQRLKSSQKIAASISYDAVNFQTITVSYASGVMIKLAFVKPTRLPFIVRVNFGDYSYENVIYPILNPTTPPITTNPPIKCINDCGGSDHGDCTPNGCVCKSSWIGVDCLSTVVFTDQPIINVTSPTTQTELPSGDTVTYSSLVSVHSIREITPNGTIVYNNTFSQWILTDISSNGSTKYLYNTNFTKDSITTNITVTLEWFNSTKMIEFAGQNLTMNPSTMKYNVNITKYSFELGTNTLQVIFAASLQSSATEDTCSKKDFGDVPLSDLEYVKLKVNQNSLYGRFIKRGIIDQRVRSISNTLLDESGKPTESYQSQSMIAINVPHFFNNAMLDPDFSILVDSGDSDDTDDDSVNCTFSKINQGLSRNQIIGIAVGGAVFVLFSGFLGYYLLTTKFRYSKLGIILLKSRIKPNN</sequence>
<dbReference type="InterPro" id="IPR056645">
    <property type="entry name" value="DUF7743"/>
</dbReference>
<evidence type="ECO:0000259" key="3">
    <source>
        <dbReference type="Pfam" id="PF22933"/>
    </source>
</evidence>
<dbReference type="Pfam" id="PF23034">
    <property type="entry name" value="DUF7035"/>
    <property type="match status" value="1"/>
</dbReference>
<evidence type="ECO:0008006" key="10">
    <source>
        <dbReference type="Google" id="ProtNLM"/>
    </source>
</evidence>
<dbReference type="PANTHER" id="PTHR31378">
    <property type="entry name" value="EGF-LIKE DOMAIN-CONTAINING PROTEIN-RELATED-RELATED"/>
    <property type="match status" value="1"/>
</dbReference>
<evidence type="ECO:0000259" key="6">
    <source>
        <dbReference type="Pfam" id="PF24893"/>
    </source>
</evidence>
<feature type="domain" description="ComC supersandwich" evidence="3">
    <location>
        <begin position="1087"/>
        <end position="1283"/>
    </location>
</feature>
<gene>
    <name evidence="8" type="ORF">DLAC_09082</name>
</gene>
<evidence type="ECO:0000259" key="7">
    <source>
        <dbReference type="Pfam" id="PF25820"/>
    </source>
</evidence>
<dbReference type="Pfam" id="PF24893">
    <property type="entry name" value="DUF7743"/>
    <property type="match status" value="1"/>
</dbReference>
<dbReference type="Pfam" id="PF22933">
    <property type="entry name" value="ComC_SSD"/>
    <property type="match status" value="1"/>
</dbReference>
<dbReference type="InterPro" id="IPR055462">
    <property type="entry name" value="DUF7034"/>
</dbReference>
<dbReference type="InterPro" id="IPR055463">
    <property type="entry name" value="DUF7035"/>
</dbReference>
<dbReference type="OrthoDB" id="21427at2759"/>
<feature type="transmembrane region" description="Helical" evidence="1">
    <location>
        <begin position="1313"/>
        <end position="1335"/>
    </location>
</feature>
<feature type="domain" description="DUF7743" evidence="6">
    <location>
        <begin position="419"/>
        <end position="530"/>
    </location>
</feature>
<dbReference type="Pfam" id="PF25820">
    <property type="entry name" value="DUF7949"/>
    <property type="match status" value="1"/>
</dbReference>
<keyword evidence="1" id="KW-0812">Transmembrane</keyword>
<accession>A0A151Z931</accession>
<evidence type="ECO:0000259" key="4">
    <source>
        <dbReference type="Pfam" id="PF23033"/>
    </source>
</evidence>
<feature type="domain" description="DUF7949" evidence="7">
    <location>
        <begin position="1024"/>
        <end position="1056"/>
    </location>
</feature>
<keyword evidence="1" id="KW-0472">Membrane</keyword>
<evidence type="ECO:0000256" key="1">
    <source>
        <dbReference type="SAM" id="Phobius"/>
    </source>
</evidence>
<dbReference type="InterPro" id="IPR057709">
    <property type="entry name" value="DUF7949"/>
</dbReference>
<proteinExistence type="predicted"/>
<dbReference type="InParanoid" id="A0A151Z931"/>
<name>A0A151Z931_TIELA</name>
<dbReference type="Proteomes" id="UP000076078">
    <property type="component" value="Unassembled WGS sequence"/>
</dbReference>
<evidence type="ECO:0000259" key="5">
    <source>
        <dbReference type="Pfam" id="PF23034"/>
    </source>
</evidence>
<feature type="domain" description="DUF7034" evidence="4">
    <location>
        <begin position="788"/>
        <end position="923"/>
    </location>
</feature>
<dbReference type="Pfam" id="PF23033">
    <property type="entry name" value="DUF7034"/>
    <property type="match status" value="1"/>
</dbReference>
<keyword evidence="2" id="KW-0732">Signal</keyword>
<keyword evidence="9" id="KW-1185">Reference proteome</keyword>
<feature type="domain" description="DUF7035" evidence="5">
    <location>
        <begin position="645"/>
        <end position="778"/>
    </location>
</feature>
<organism evidence="8 9">
    <name type="scientific">Tieghemostelium lacteum</name>
    <name type="common">Slime mold</name>
    <name type="synonym">Dictyostelium lacteum</name>
    <dbReference type="NCBI Taxonomy" id="361077"/>
    <lineage>
        <taxon>Eukaryota</taxon>
        <taxon>Amoebozoa</taxon>
        <taxon>Evosea</taxon>
        <taxon>Eumycetozoa</taxon>
        <taxon>Dictyostelia</taxon>
        <taxon>Dictyosteliales</taxon>
        <taxon>Raperosteliaceae</taxon>
        <taxon>Tieghemostelium</taxon>
    </lineage>
</organism>
<dbReference type="FunCoup" id="A0A151Z931">
    <property type="interactions" value="126"/>
</dbReference>
<keyword evidence="1" id="KW-1133">Transmembrane helix</keyword>
<reference evidence="8 9" key="1">
    <citation type="submission" date="2015-12" db="EMBL/GenBank/DDBJ databases">
        <title>Dictyostelia acquired genes for synthesis and detection of signals that induce cell-type specialization by lateral gene transfer from prokaryotes.</title>
        <authorList>
            <person name="Gloeckner G."/>
            <person name="Schaap P."/>
        </authorList>
    </citation>
    <scope>NUCLEOTIDE SEQUENCE [LARGE SCALE GENOMIC DNA]</scope>
    <source>
        <strain evidence="8 9">TK</strain>
    </source>
</reference>
<protein>
    <recommendedName>
        <fullName evidence="10">EGF-like domain-containing protein</fullName>
    </recommendedName>
</protein>
<dbReference type="EMBL" id="LODT01000037">
    <property type="protein sequence ID" value="KYQ90459.1"/>
    <property type="molecule type" value="Genomic_DNA"/>
</dbReference>